<organism evidence="3 4">
    <name type="scientific">Piscinibacter gummiphilus</name>
    <dbReference type="NCBI Taxonomy" id="946333"/>
    <lineage>
        <taxon>Bacteria</taxon>
        <taxon>Pseudomonadati</taxon>
        <taxon>Pseudomonadota</taxon>
        <taxon>Betaproteobacteria</taxon>
        <taxon>Burkholderiales</taxon>
        <taxon>Sphaerotilaceae</taxon>
        <taxon>Piscinibacter</taxon>
    </lineage>
</organism>
<dbReference type="SMART" id="SM00342">
    <property type="entry name" value="HTH_ARAC"/>
    <property type="match status" value="1"/>
</dbReference>
<gene>
    <name evidence="3" type="ORF">A4W93_09150</name>
</gene>
<dbReference type="CDD" id="cd03137">
    <property type="entry name" value="GATase1_AraC_1"/>
    <property type="match status" value="1"/>
</dbReference>
<keyword evidence="1" id="KW-0805">Transcription regulation</keyword>
<evidence type="ECO:0000256" key="2">
    <source>
        <dbReference type="ARBA" id="ARBA00023163"/>
    </source>
</evidence>
<accession>A0A1W6LHQ0</accession>
<protein>
    <submittedName>
        <fullName evidence="3">AraC family transcriptional regulator</fullName>
    </submittedName>
</protein>
<evidence type="ECO:0000313" key="4">
    <source>
        <dbReference type="Proteomes" id="UP000193427"/>
    </source>
</evidence>
<dbReference type="InterPro" id="IPR029062">
    <property type="entry name" value="Class_I_gatase-like"/>
</dbReference>
<dbReference type="Pfam" id="PF01965">
    <property type="entry name" value="DJ-1_PfpI"/>
    <property type="match status" value="1"/>
</dbReference>
<keyword evidence="2" id="KW-0804">Transcription</keyword>
<dbReference type="Proteomes" id="UP000193427">
    <property type="component" value="Chromosome"/>
</dbReference>
<dbReference type="InterPro" id="IPR009057">
    <property type="entry name" value="Homeodomain-like_sf"/>
</dbReference>
<keyword evidence="4" id="KW-1185">Reference proteome</keyword>
<dbReference type="RefSeq" id="WP_085754100.1">
    <property type="nucleotide sequence ID" value="NZ_BSPR01000016.1"/>
</dbReference>
<reference evidence="3 4" key="1">
    <citation type="submission" date="2016-04" db="EMBL/GenBank/DDBJ databases">
        <title>Complete genome sequence of natural rubber-degrading, novel Gram-negative bacterium, Rhizobacter gummiphilus strain NS21.</title>
        <authorList>
            <person name="Tabata M."/>
            <person name="Kasai D."/>
            <person name="Fukuda M."/>
        </authorList>
    </citation>
    <scope>NUCLEOTIDE SEQUENCE [LARGE SCALE GENOMIC DNA]</scope>
    <source>
        <strain evidence="3 4">NS21</strain>
    </source>
</reference>
<dbReference type="GO" id="GO:0043565">
    <property type="term" value="F:sequence-specific DNA binding"/>
    <property type="evidence" value="ECO:0007669"/>
    <property type="project" value="InterPro"/>
</dbReference>
<dbReference type="Pfam" id="PF12833">
    <property type="entry name" value="HTH_18"/>
    <property type="match status" value="1"/>
</dbReference>
<dbReference type="SUPFAM" id="SSF52317">
    <property type="entry name" value="Class I glutamine amidotransferase-like"/>
    <property type="match status" value="1"/>
</dbReference>
<dbReference type="KEGG" id="rgu:A4W93_09150"/>
<dbReference type="PROSITE" id="PS01124">
    <property type="entry name" value="HTH_ARAC_FAMILY_2"/>
    <property type="match status" value="1"/>
</dbReference>
<dbReference type="OrthoDB" id="8543772at2"/>
<dbReference type="Gene3D" id="3.40.50.880">
    <property type="match status" value="1"/>
</dbReference>
<dbReference type="AlphaFoldDB" id="A0A1W6LHQ0"/>
<dbReference type="Gene3D" id="1.10.10.60">
    <property type="entry name" value="Homeodomain-like"/>
    <property type="match status" value="1"/>
</dbReference>
<dbReference type="STRING" id="946333.A4W93_09150"/>
<dbReference type="GO" id="GO:0003700">
    <property type="term" value="F:DNA-binding transcription factor activity"/>
    <property type="evidence" value="ECO:0007669"/>
    <property type="project" value="InterPro"/>
</dbReference>
<evidence type="ECO:0000256" key="1">
    <source>
        <dbReference type="ARBA" id="ARBA00023015"/>
    </source>
</evidence>
<dbReference type="InterPro" id="IPR002818">
    <property type="entry name" value="DJ-1/PfpI"/>
</dbReference>
<sequence>MQVAILAFPRAQVLDVAGPADVFITAGYLLGNPRAYRVSIVSVDEPVVKCLGGVKLVADHTLATHRGRIDTLLVAGGPDVDGLKGDDTVQDWLRRQARSVRRLGSVCTGTFSLAAAGLLEGRRVTTHWRWADRLASQVPSATVEPDHIHIRDGALYTSAGVTAGMDLALAMVEEDHGQEVALAVARELVMFVKRPGGQSQFSAHVVAPAAERSAIREVQDHVFATLRGDLGVPALAAVARMSERNFARVFREETGVTPAWFVETARIDAARRLAETSPMPLKRLAGEVGYANVEAFRKAFVRRVGVTPSAYRARFAGGPSGAS</sequence>
<evidence type="ECO:0000313" key="3">
    <source>
        <dbReference type="EMBL" id="ARN23804.1"/>
    </source>
</evidence>
<dbReference type="InterPro" id="IPR052158">
    <property type="entry name" value="INH-QAR"/>
</dbReference>
<proteinExistence type="predicted"/>
<name>A0A1W6LHQ0_9BURK</name>
<dbReference type="SUPFAM" id="SSF46689">
    <property type="entry name" value="Homeodomain-like"/>
    <property type="match status" value="2"/>
</dbReference>
<dbReference type="PANTHER" id="PTHR43130">
    <property type="entry name" value="ARAC-FAMILY TRANSCRIPTIONAL REGULATOR"/>
    <property type="match status" value="1"/>
</dbReference>
<dbReference type="PANTHER" id="PTHR43130:SF3">
    <property type="entry name" value="HTH-TYPE TRANSCRIPTIONAL REGULATOR RV1931C"/>
    <property type="match status" value="1"/>
</dbReference>
<dbReference type="EMBL" id="CP015118">
    <property type="protein sequence ID" value="ARN23804.1"/>
    <property type="molecule type" value="Genomic_DNA"/>
</dbReference>
<dbReference type="InterPro" id="IPR018060">
    <property type="entry name" value="HTH_AraC"/>
</dbReference>